<accession>I3TNJ2</accession>
<keyword evidence="2" id="KW-1185">Reference proteome</keyword>
<dbReference type="KEGG" id="tmo:TMO_2492"/>
<dbReference type="HOGENOM" id="CLU_3318486_0_0_5"/>
<gene>
    <name evidence="1" type="ordered locus">TMO_2492</name>
</gene>
<organism evidence="1 2">
    <name type="scientific">Tistrella mobilis (strain KA081020-065)</name>
    <dbReference type="NCBI Taxonomy" id="1110502"/>
    <lineage>
        <taxon>Bacteria</taxon>
        <taxon>Pseudomonadati</taxon>
        <taxon>Pseudomonadota</taxon>
        <taxon>Alphaproteobacteria</taxon>
        <taxon>Geminicoccales</taxon>
        <taxon>Geminicoccaceae</taxon>
        <taxon>Tistrella</taxon>
    </lineage>
</organism>
<protein>
    <submittedName>
        <fullName evidence="1">Uncharacterized protein</fullName>
    </submittedName>
</protein>
<reference evidence="1 2" key="1">
    <citation type="journal article" date="2012" name="J. Am. Chem. Soc.">
        <title>Bacterial biosynthesis and maturation of the didemnin anti-cancer agents.</title>
        <authorList>
            <person name="Xu Y."/>
            <person name="Kersten R.D."/>
            <person name="Nam S.J."/>
            <person name="Lu L."/>
            <person name="Al-Suwailem A.M."/>
            <person name="Zheng H."/>
            <person name="Fenical W."/>
            <person name="Dorrestein P.C."/>
            <person name="Moore B.S."/>
            <person name="Qian P.Y."/>
        </authorList>
    </citation>
    <scope>NUCLEOTIDE SEQUENCE [LARGE SCALE GENOMIC DNA]</scope>
    <source>
        <strain evidence="1 2">KA081020-065</strain>
    </source>
</reference>
<name>I3TNJ2_TISMK</name>
<sequence length="39" mass="3974">MSGMRRSSILPVVAAETGRGTLTEIAAGAETVYHETGPG</sequence>
<dbReference type="Proteomes" id="UP000005258">
    <property type="component" value="Chromosome"/>
</dbReference>
<dbReference type="AlphaFoldDB" id="I3TNJ2"/>
<dbReference type="EMBL" id="CP003236">
    <property type="protein sequence ID" value="AFK54330.1"/>
    <property type="molecule type" value="Genomic_DNA"/>
</dbReference>
<evidence type="ECO:0000313" key="1">
    <source>
        <dbReference type="EMBL" id="AFK54330.1"/>
    </source>
</evidence>
<proteinExistence type="predicted"/>
<evidence type="ECO:0000313" key="2">
    <source>
        <dbReference type="Proteomes" id="UP000005258"/>
    </source>
</evidence>